<protein>
    <submittedName>
        <fullName evidence="1">Uncharacterized protein</fullName>
    </submittedName>
</protein>
<name>A0ACD5C701_9SPHI</name>
<sequence length="798" mass="91982">MESFNKGTFQLSFNLALDEKSNQGGIFKLNFVNSEQAISMNLRSIRGDKIEFSLNLEGSSSLGHLVFDKSQLKIQQWFSVNLHIDLSRKKLLWKVLDQSIVLSEITGLKANAAPLQLIFGKNGYAIDVADYTIKDIYLSGGDVHCSIPLKERQGDIIHDSRGNAIGKVLNPNWMATESFFWEKWKTIKLKSIGGYQIDQRGGRLIVFSQDSLRTIDLYSGKESVHPMPHNLPLRIQLGNSFLHGNKLYIYEVNNLPQDSCSIVRIDLDNPQLVCISKRQLPMQLHHHTGQLLSQKDYLIFGGFGNERYNGNFLKLNIQNGTWDTLSVKGDKIHPRYFTSSFLDSSDHLYIFGGMGNPQGDNNLGRSYYYDLYQFDVNQQSVKKIWQLQWEERNKIPVRQLVYDGKRNFYSLMYSEYESSSSLQLYQFSLDKPAYQPLGDSIPIRSDKIKTNANLFQFEPLNRFYAVTEVYDNEEVRSEITIYRLRLPVLTASDWNSEQESKRISFLPWIIGCVILILGGLYWKWKRKIGNKAVLTPLSSYQIPIDRPANKPPSAELLLTNDFLFPSVNCIHLFGDFQVIDAKGVDITHLFKGKIKHLLILLLLHNPQKGIKSELLSSLLWPEKEHGAAKNIRGVTLNHLRKSLEYLNGIKLVYAKSYYKVELDGTYIDSYHFKSIMESNSISNELWTILSRGQFLSKESADGLDMLKSQMEQDICDFLMRQIQHAIVINELRMALQLIHFLYETDPTSTEALKIEINIWKRIGDMGKAKKAYQKFQKRYHKWMEVNYSISFESLLDQD</sequence>
<dbReference type="EMBL" id="CP151087">
    <property type="protein sequence ID" value="WZN55425.1"/>
    <property type="molecule type" value="Genomic_DNA"/>
</dbReference>
<dbReference type="Proteomes" id="UP001485301">
    <property type="component" value="Chromosome"/>
</dbReference>
<evidence type="ECO:0000313" key="2">
    <source>
        <dbReference type="Proteomes" id="UP001485301"/>
    </source>
</evidence>
<reference evidence="1" key="1">
    <citation type="submission" date="2024-04" db="EMBL/GenBank/DDBJ databases">
        <title>Complete genome sequence of Sphingobacterium thalpophiium BAA-1094.</title>
        <authorList>
            <person name="Adaikpoh B.I."/>
        </authorList>
    </citation>
    <scope>NUCLEOTIDE SEQUENCE</scope>
    <source>
        <strain evidence="1">BAA-1094</strain>
    </source>
</reference>
<keyword evidence="2" id="KW-1185">Reference proteome</keyword>
<gene>
    <name evidence="1" type="ORF">AACH28_22810</name>
</gene>
<accession>A0ACD5C701</accession>
<evidence type="ECO:0000313" key="1">
    <source>
        <dbReference type="EMBL" id="WZN55425.1"/>
    </source>
</evidence>
<proteinExistence type="predicted"/>
<organism evidence="1 2">
    <name type="scientific">Sphingobacterium thalpophilum</name>
    <dbReference type="NCBI Taxonomy" id="259"/>
    <lineage>
        <taxon>Bacteria</taxon>
        <taxon>Pseudomonadati</taxon>
        <taxon>Bacteroidota</taxon>
        <taxon>Sphingobacteriia</taxon>
        <taxon>Sphingobacteriales</taxon>
        <taxon>Sphingobacteriaceae</taxon>
        <taxon>Sphingobacterium</taxon>
    </lineage>
</organism>